<evidence type="ECO:0000313" key="3">
    <source>
        <dbReference type="EMBL" id="MFD3394042.1"/>
    </source>
</evidence>
<gene>
    <name evidence="3" type="ORF">U0R10_05365</name>
</gene>
<keyword evidence="4" id="KW-1185">Reference proteome</keyword>
<comment type="caution">
    <text evidence="3">The sequence shown here is derived from an EMBL/GenBank/DDBJ whole genome shotgun (WGS) entry which is preliminary data.</text>
</comment>
<reference evidence="3 4" key="1">
    <citation type="submission" date="2024-03" db="EMBL/GenBank/DDBJ databases">
        <title>Aquirufa genome sequencing.</title>
        <authorList>
            <person name="Pitt A."/>
            <person name="Hahn M.W."/>
        </authorList>
    </citation>
    <scope>NUCLEOTIDE SEQUENCE [LARGE SCALE GENOMIC DNA]</scope>
    <source>
        <strain evidence="3 4">OSTEICH-129V</strain>
    </source>
</reference>
<evidence type="ECO:0000313" key="4">
    <source>
        <dbReference type="Proteomes" id="UP001598138"/>
    </source>
</evidence>
<name>A0ABW6DAV8_9BACT</name>
<feature type="region of interest" description="Disordered" evidence="2">
    <location>
        <begin position="1"/>
        <end position="30"/>
    </location>
</feature>
<evidence type="ECO:0000256" key="1">
    <source>
        <dbReference type="SAM" id="Coils"/>
    </source>
</evidence>
<dbReference type="Proteomes" id="UP001598138">
    <property type="component" value="Unassembled WGS sequence"/>
</dbReference>
<proteinExistence type="predicted"/>
<dbReference type="InterPro" id="IPR007139">
    <property type="entry name" value="DUF349"/>
</dbReference>
<accession>A0ABW6DAV8</accession>
<dbReference type="RefSeq" id="WP_377982918.1">
    <property type="nucleotide sequence ID" value="NZ_JBBKXZ010000001.1"/>
</dbReference>
<organism evidence="3 4">
    <name type="scientific">Aquirufa avitistagni</name>
    <dbReference type="NCBI Taxonomy" id="3104728"/>
    <lineage>
        <taxon>Bacteria</taxon>
        <taxon>Pseudomonadati</taxon>
        <taxon>Bacteroidota</taxon>
        <taxon>Cytophagia</taxon>
        <taxon>Cytophagales</taxon>
        <taxon>Flectobacillaceae</taxon>
        <taxon>Aquirufa</taxon>
    </lineage>
</organism>
<feature type="coiled-coil region" evidence="1">
    <location>
        <begin position="610"/>
        <end position="664"/>
    </location>
</feature>
<dbReference type="Pfam" id="PF03993">
    <property type="entry name" value="DUF349"/>
    <property type="match status" value="5"/>
</dbReference>
<protein>
    <submittedName>
        <fullName evidence="3">DUF349 domain-containing protein</fullName>
    </submittedName>
</protein>
<dbReference type="EMBL" id="JBBKXZ010000001">
    <property type="protein sequence ID" value="MFD3394042.1"/>
    <property type="molecule type" value="Genomic_DNA"/>
</dbReference>
<keyword evidence="1" id="KW-0175">Coiled coil</keyword>
<sequence>MTTDQNPAEEENVPVPSETTETPSIQEEAPELTTEAVAILSQKVEAPQAETLPSEVEEAAPAETVEMLSKVVEAPSPVKEVEYPLFDLAVATKDNFLTYFGKIKEIASAHAHAATYKKVDEITKEVKEAWNQLKQAEKQAAIEAFKSANEGSDEGFDFKDEAIHAVEQILASLRTEKQAFFQTLEKAREKALEGKTRLINELRTLVDADDYSDPAHVNASFKAFKKIQEEWKGLGSVQGPMNQTLWQSYHALVDRFYSNRSIFYELLELDRKKNLQAKEIIAAKLEKLAASVATSTKVPALLKEAEELFNEYKHIGPAQREENEAMWQRVKKSLDVLFEQKRQINDANKAVFEENLKIKKELGDLMHTYASFQSATITEWNQASKAVLALQEQWGKLKGGLPRDGGKEVSHQFWADLKLFFKHKSEFFAKIDAERKANLAAKLLLIEQVEGIVAVGTDTAEITNQVIELQKKWKDIGHVPEKQKDSIYAKFKAACDAYFNLKRSASKGAKDEEFEANLVAKQAILTEMAAMLTDPSSLAKLGTIKANWDAIGFVPRKDVKTIQESFRNSWNALIDLARTQPKEQLAAWGFELKSLKTESAGSSSEGSAPSADQRKKIQTLENDIAVLTNNLEFFTKSKNSDKLRAEVEKKIEAAEKELEKLKKS</sequence>
<evidence type="ECO:0000256" key="2">
    <source>
        <dbReference type="SAM" id="MobiDB-lite"/>
    </source>
</evidence>